<dbReference type="RefSeq" id="WP_191074281.1">
    <property type="nucleotide sequence ID" value="NZ_JACTAG010000001.1"/>
</dbReference>
<keyword evidence="2" id="KW-1185">Reference proteome</keyword>
<reference evidence="1" key="1">
    <citation type="submission" date="2020-08" db="EMBL/GenBank/DDBJ databases">
        <title>Sulfitobacter aestuariivivens sp. nov., isolated from a tidal flat.</title>
        <authorList>
            <person name="Park S."/>
            <person name="Yoon J.-H."/>
        </authorList>
    </citation>
    <scope>NUCLEOTIDE SEQUENCE</scope>
    <source>
        <strain evidence="1">TSTF-M16</strain>
    </source>
</reference>
<dbReference type="SUPFAM" id="SSF54637">
    <property type="entry name" value="Thioesterase/thiol ester dehydrase-isomerase"/>
    <property type="match status" value="1"/>
</dbReference>
<dbReference type="EMBL" id="JACTAG010000001">
    <property type="protein sequence ID" value="MBD3663310.1"/>
    <property type="molecule type" value="Genomic_DNA"/>
</dbReference>
<protein>
    <submittedName>
        <fullName evidence="1">Thioesterase family protein</fullName>
    </submittedName>
</protein>
<comment type="caution">
    <text evidence="1">The sequence shown here is derived from an EMBL/GenBank/DDBJ whole genome shotgun (WGS) entry which is preliminary data.</text>
</comment>
<dbReference type="Proteomes" id="UP000635142">
    <property type="component" value="Unassembled WGS sequence"/>
</dbReference>
<sequence>MTLPYHTPLSADLQISLGIDPPQPLAMADQVRFSELDVLNHVNNAVYMEWFERLRIRYTQDWGLSGYDSPDDPRIVIRSGTIHYRQEMRMDEDYVTTCGCTAFRNTSFSLCQQLWAGGTLRATFDCVLVLLMPDGSGRFVIPDGLRDRFQTIDKARPEG</sequence>
<dbReference type="CDD" id="cd00586">
    <property type="entry name" value="4HBT"/>
    <property type="match status" value="1"/>
</dbReference>
<organism evidence="1 2">
    <name type="scientific">Sulfitobacter aestuariivivens</name>
    <dbReference type="NCBI Taxonomy" id="2766981"/>
    <lineage>
        <taxon>Bacteria</taxon>
        <taxon>Pseudomonadati</taxon>
        <taxon>Pseudomonadota</taxon>
        <taxon>Alphaproteobacteria</taxon>
        <taxon>Rhodobacterales</taxon>
        <taxon>Roseobacteraceae</taxon>
        <taxon>Sulfitobacter</taxon>
    </lineage>
</organism>
<name>A0A927HFJ5_9RHOB</name>
<evidence type="ECO:0000313" key="2">
    <source>
        <dbReference type="Proteomes" id="UP000635142"/>
    </source>
</evidence>
<dbReference type="AlphaFoldDB" id="A0A927HFJ5"/>
<evidence type="ECO:0000313" key="1">
    <source>
        <dbReference type="EMBL" id="MBD3663310.1"/>
    </source>
</evidence>
<dbReference type="Gene3D" id="3.10.129.10">
    <property type="entry name" value="Hotdog Thioesterase"/>
    <property type="match status" value="1"/>
</dbReference>
<dbReference type="Pfam" id="PF13279">
    <property type="entry name" value="4HBT_2"/>
    <property type="match status" value="1"/>
</dbReference>
<dbReference type="InterPro" id="IPR029069">
    <property type="entry name" value="HotDog_dom_sf"/>
</dbReference>
<accession>A0A927HFJ5</accession>
<proteinExistence type="predicted"/>
<gene>
    <name evidence="1" type="ORF">H9Q16_05205</name>
</gene>